<keyword evidence="8 10" id="KW-0594">Phospholipid biosynthesis</keyword>
<proteinExistence type="inferred from homology"/>
<comment type="similarity">
    <text evidence="10">Belongs to the PlsY family.</text>
</comment>
<evidence type="ECO:0000256" key="10">
    <source>
        <dbReference type="HAMAP-Rule" id="MF_01043"/>
    </source>
</evidence>
<evidence type="ECO:0000256" key="2">
    <source>
        <dbReference type="ARBA" id="ARBA00022516"/>
    </source>
</evidence>
<keyword evidence="4 10" id="KW-0812">Transmembrane</keyword>
<reference evidence="12 13" key="1">
    <citation type="submission" date="2016-11" db="EMBL/GenBank/DDBJ databases">
        <authorList>
            <person name="Jaros S."/>
            <person name="Januszkiewicz K."/>
            <person name="Wedrychowicz H."/>
        </authorList>
    </citation>
    <scope>NUCLEOTIDE SEQUENCE [LARGE SCALE GENOMIC DNA]</scope>
    <source>
        <strain evidence="12 13">DSM 16112</strain>
    </source>
</reference>
<dbReference type="PANTHER" id="PTHR30309">
    <property type="entry name" value="INNER MEMBRANE PROTEIN YGIH"/>
    <property type="match status" value="1"/>
</dbReference>
<feature type="transmembrane region" description="Helical" evidence="10">
    <location>
        <begin position="198"/>
        <end position="216"/>
    </location>
</feature>
<dbReference type="STRING" id="1122156.SAMN02745117_01714"/>
<evidence type="ECO:0000256" key="3">
    <source>
        <dbReference type="ARBA" id="ARBA00022679"/>
    </source>
</evidence>
<feature type="transmembrane region" description="Helical" evidence="10">
    <location>
        <begin position="114"/>
        <end position="132"/>
    </location>
</feature>
<dbReference type="InterPro" id="IPR003811">
    <property type="entry name" value="G3P_acylTferase_PlsY"/>
</dbReference>
<dbReference type="AlphaFoldDB" id="A0A1M5ANB6"/>
<keyword evidence="9 10" id="KW-1208">Phospholipid metabolism</keyword>
<dbReference type="GO" id="GO:0005886">
    <property type="term" value="C:plasma membrane"/>
    <property type="evidence" value="ECO:0007669"/>
    <property type="project" value="UniProtKB-SubCell"/>
</dbReference>
<comment type="pathway">
    <text evidence="10">Lipid metabolism; phospholipid metabolism.</text>
</comment>
<sequence length="246" mass="26178">MRRPGGMIQRFPKAGQVQQGLRRPIVQTIYLLLAMVLAYLLGSVPFAVLVSKSMGLADPRSFGSGNPGATNVLRSGSKLAAVLTLLLDAAKGWLPVALVGWFGARWGLWEGAQAAVGLAAFAGHVWSVFLRFKGGKGVATALGVLLGISPWLGLWVLLSWVLVLAVWRYSSLSSVLAALLAPLFYIVAGGTLWAYDRWVLLAVAAMSAILLMRHAGNINRLMQGKEPKVGQKKTAAGAATPGQRHK</sequence>
<evidence type="ECO:0000256" key="9">
    <source>
        <dbReference type="ARBA" id="ARBA00023264"/>
    </source>
</evidence>
<feature type="transmembrane region" description="Helical" evidence="10">
    <location>
        <begin position="79"/>
        <end position="102"/>
    </location>
</feature>
<feature type="transmembrane region" description="Helical" evidence="10">
    <location>
        <begin position="174"/>
        <end position="192"/>
    </location>
</feature>
<dbReference type="UniPathway" id="UPA00085"/>
<evidence type="ECO:0000256" key="7">
    <source>
        <dbReference type="ARBA" id="ARBA00023136"/>
    </source>
</evidence>
<dbReference type="GO" id="GO:0043772">
    <property type="term" value="F:acyl-phosphate glycerol-3-phosphate acyltransferase activity"/>
    <property type="evidence" value="ECO:0007669"/>
    <property type="project" value="UniProtKB-UniRule"/>
</dbReference>
<evidence type="ECO:0000313" key="13">
    <source>
        <dbReference type="Proteomes" id="UP000184327"/>
    </source>
</evidence>
<evidence type="ECO:0000256" key="6">
    <source>
        <dbReference type="ARBA" id="ARBA00023098"/>
    </source>
</evidence>
<dbReference type="HAMAP" id="MF_01043">
    <property type="entry name" value="PlsY"/>
    <property type="match status" value="1"/>
</dbReference>
<organism evidence="12 13">
    <name type="scientific">Lampropedia hyalina DSM 16112</name>
    <dbReference type="NCBI Taxonomy" id="1122156"/>
    <lineage>
        <taxon>Bacteria</taxon>
        <taxon>Pseudomonadati</taxon>
        <taxon>Pseudomonadota</taxon>
        <taxon>Betaproteobacteria</taxon>
        <taxon>Burkholderiales</taxon>
        <taxon>Comamonadaceae</taxon>
        <taxon>Lampropedia</taxon>
    </lineage>
</organism>
<keyword evidence="12" id="KW-0012">Acyltransferase</keyword>
<evidence type="ECO:0000256" key="1">
    <source>
        <dbReference type="ARBA" id="ARBA00022475"/>
    </source>
</evidence>
<feature type="region of interest" description="Disordered" evidence="11">
    <location>
        <begin position="226"/>
        <end position="246"/>
    </location>
</feature>
<evidence type="ECO:0000256" key="8">
    <source>
        <dbReference type="ARBA" id="ARBA00023209"/>
    </source>
</evidence>
<comment type="subcellular location">
    <subcellularLocation>
        <location evidence="10">Cell membrane</location>
        <topology evidence="10">Multi-pass membrane protein</topology>
    </subcellularLocation>
</comment>
<feature type="transmembrane region" description="Helical" evidence="10">
    <location>
        <begin position="138"/>
        <end position="167"/>
    </location>
</feature>
<keyword evidence="1 10" id="KW-1003">Cell membrane</keyword>
<keyword evidence="3 10" id="KW-0808">Transferase</keyword>
<dbReference type="PANTHER" id="PTHR30309:SF0">
    <property type="entry name" value="GLYCEROL-3-PHOSPHATE ACYLTRANSFERASE-RELATED"/>
    <property type="match status" value="1"/>
</dbReference>
<protein>
    <recommendedName>
        <fullName evidence="10">Glycerol-3-phosphate acyltransferase</fullName>
    </recommendedName>
    <alternativeName>
        <fullName evidence="10">Acyl-PO4 G3P acyltransferase</fullName>
    </alternativeName>
    <alternativeName>
        <fullName evidence="10">Acyl-phosphate--glycerol-3-phosphate acyltransferase</fullName>
    </alternativeName>
    <alternativeName>
        <fullName evidence="10">G3P acyltransferase</fullName>
        <shortName evidence="10">GPAT</shortName>
        <ecNumber evidence="10">2.3.1.275</ecNumber>
    </alternativeName>
    <alternativeName>
        <fullName evidence="10">Lysophosphatidic acid synthase</fullName>
        <shortName evidence="10">LPA synthase</shortName>
    </alternativeName>
</protein>
<keyword evidence="13" id="KW-1185">Reference proteome</keyword>
<keyword evidence="5 10" id="KW-1133">Transmembrane helix</keyword>
<dbReference type="Proteomes" id="UP000184327">
    <property type="component" value="Unassembled WGS sequence"/>
</dbReference>
<comment type="function">
    <text evidence="10">Catalyzes the transfer of an acyl group from acyl-phosphate (acyl-PO(4)) to glycerol-3-phosphate (G3P) to form lysophosphatidic acid (LPA). This enzyme utilizes acyl-phosphate as fatty acyl donor, but not acyl-CoA or acyl-ACP.</text>
</comment>
<dbReference type="SMART" id="SM01207">
    <property type="entry name" value="G3P_acyltransf"/>
    <property type="match status" value="1"/>
</dbReference>
<dbReference type="EMBL" id="FQUZ01000018">
    <property type="protein sequence ID" value="SHF31656.1"/>
    <property type="molecule type" value="Genomic_DNA"/>
</dbReference>
<dbReference type="GO" id="GO:0008654">
    <property type="term" value="P:phospholipid biosynthetic process"/>
    <property type="evidence" value="ECO:0007669"/>
    <property type="project" value="UniProtKB-UniRule"/>
</dbReference>
<evidence type="ECO:0000256" key="5">
    <source>
        <dbReference type="ARBA" id="ARBA00022989"/>
    </source>
</evidence>
<name>A0A1M5ANB6_9BURK</name>
<keyword evidence="7 10" id="KW-0472">Membrane</keyword>
<keyword evidence="6 10" id="KW-0443">Lipid metabolism</keyword>
<evidence type="ECO:0000256" key="4">
    <source>
        <dbReference type="ARBA" id="ARBA00022692"/>
    </source>
</evidence>
<dbReference type="Pfam" id="PF02660">
    <property type="entry name" value="G3P_acyltransf"/>
    <property type="match status" value="1"/>
</dbReference>
<dbReference type="NCBIfam" id="TIGR00023">
    <property type="entry name" value="glycerol-3-phosphate 1-O-acyltransferase PlsY"/>
    <property type="match status" value="1"/>
</dbReference>
<gene>
    <name evidence="10" type="primary">plsY</name>
    <name evidence="12" type="ORF">SAMN02745117_01714</name>
</gene>
<keyword evidence="2 10" id="KW-0444">Lipid biosynthesis</keyword>
<dbReference type="EC" id="2.3.1.275" evidence="10"/>
<comment type="subunit">
    <text evidence="10">Probably interacts with PlsX.</text>
</comment>
<comment type="catalytic activity">
    <reaction evidence="10">
        <text>an acyl phosphate + sn-glycerol 3-phosphate = a 1-acyl-sn-glycero-3-phosphate + phosphate</text>
        <dbReference type="Rhea" id="RHEA:34075"/>
        <dbReference type="ChEBI" id="CHEBI:43474"/>
        <dbReference type="ChEBI" id="CHEBI:57597"/>
        <dbReference type="ChEBI" id="CHEBI:57970"/>
        <dbReference type="ChEBI" id="CHEBI:59918"/>
        <dbReference type="EC" id="2.3.1.275"/>
    </reaction>
</comment>
<feature type="transmembrane region" description="Helical" evidence="10">
    <location>
        <begin position="29"/>
        <end position="50"/>
    </location>
</feature>
<evidence type="ECO:0000256" key="11">
    <source>
        <dbReference type="SAM" id="MobiDB-lite"/>
    </source>
</evidence>
<accession>A0A1M5ANB6</accession>
<evidence type="ECO:0000313" key="12">
    <source>
        <dbReference type="EMBL" id="SHF31656.1"/>
    </source>
</evidence>